<dbReference type="KEGG" id="psoj:PHYSODRAFT_531795"/>
<gene>
    <name evidence="1" type="ORF">PHYSODRAFT_531795</name>
</gene>
<dbReference type="GeneID" id="20661659"/>
<sequence>MARAKVLHLAARTFLAYNQIMELDSASSPLNRYFAHSATLRDRVFMYLVCLIPPDRPIELPDFLTGATHAANVWRAKLDKQRQALELPVGTTFKLEKLQVNDARLAEAQYEYADAAVDHKDETCSIYLMNEALSMTVRFAVTEHLLAFRSEGDDQPTRHTLKTSFDWSFYSDVSRENLVDWRITKATPFKLDLAVDKQVMKTKVPAAV</sequence>
<keyword evidence="2" id="KW-1185">Reference proteome</keyword>
<dbReference type="OMA" id="DWHITKA"/>
<protein>
    <submittedName>
        <fullName evidence="1">Uncharacterized protein</fullName>
    </submittedName>
</protein>
<organism evidence="1 2">
    <name type="scientific">Phytophthora sojae (strain P6497)</name>
    <name type="common">Soybean stem and root rot agent</name>
    <name type="synonym">Phytophthora megasperma f. sp. glycines</name>
    <dbReference type="NCBI Taxonomy" id="1094619"/>
    <lineage>
        <taxon>Eukaryota</taxon>
        <taxon>Sar</taxon>
        <taxon>Stramenopiles</taxon>
        <taxon>Oomycota</taxon>
        <taxon>Peronosporomycetes</taxon>
        <taxon>Peronosporales</taxon>
        <taxon>Peronosporaceae</taxon>
        <taxon>Phytophthora</taxon>
    </lineage>
</organism>
<dbReference type="RefSeq" id="XP_009538393.1">
    <property type="nucleotide sequence ID" value="XM_009540098.1"/>
</dbReference>
<proteinExistence type="predicted"/>
<accession>G5AE94</accession>
<dbReference type="InParanoid" id="G5AE94"/>
<evidence type="ECO:0000313" key="1">
    <source>
        <dbReference type="EMBL" id="EGZ06496.1"/>
    </source>
</evidence>
<dbReference type="EMBL" id="JH159164">
    <property type="protein sequence ID" value="EGZ06496.1"/>
    <property type="molecule type" value="Genomic_DNA"/>
</dbReference>
<dbReference type="Proteomes" id="UP000002640">
    <property type="component" value="Unassembled WGS sequence"/>
</dbReference>
<name>G5AE94_PHYSP</name>
<reference evidence="1 2" key="1">
    <citation type="journal article" date="2006" name="Science">
        <title>Phytophthora genome sequences uncover evolutionary origins and mechanisms of pathogenesis.</title>
        <authorList>
            <person name="Tyler B.M."/>
            <person name="Tripathy S."/>
            <person name="Zhang X."/>
            <person name="Dehal P."/>
            <person name="Jiang R.H."/>
            <person name="Aerts A."/>
            <person name="Arredondo F.D."/>
            <person name="Baxter L."/>
            <person name="Bensasson D."/>
            <person name="Beynon J.L."/>
            <person name="Chapman J."/>
            <person name="Damasceno C.M."/>
            <person name="Dorrance A.E."/>
            <person name="Dou D."/>
            <person name="Dickerman A.W."/>
            <person name="Dubchak I.L."/>
            <person name="Garbelotto M."/>
            <person name="Gijzen M."/>
            <person name="Gordon S.G."/>
            <person name="Govers F."/>
            <person name="Grunwald N.J."/>
            <person name="Huang W."/>
            <person name="Ivors K.L."/>
            <person name="Jones R.W."/>
            <person name="Kamoun S."/>
            <person name="Krampis K."/>
            <person name="Lamour K.H."/>
            <person name="Lee M.K."/>
            <person name="McDonald W.H."/>
            <person name="Medina M."/>
            <person name="Meijer H.J."/>
            <person name="Nordberg E.K."/>
            <person name="Maclean D.J."/>
            <person name="Ospina-Giraldo M.D."/>
            <person name="Morris P.F."/>
            <person name="Phuntumart V."/>
            <person name="Putnam N.H."/>
            <person name="Rash S."/>
            <person name="Rose J.K."/>
            <person name="Sakihama Y."/>
            <person name="Salamov A.A."/>
            <person name="Savidor A."/>
            <person name="Scheuring C.F."/>
            <person name="Smith B.M."/>
            <person name="Sobral B.W."/>
            <person name="Terry A."/>
            <person name="Torto-Alalibo T.A."/>
            <person name="Win J."/>
            <person name="Xu Z."/>
            <person name="Zhang H."/>
            <person name="Grigoriev I.V."/>
            <person name="Rokhsar D.S."/>
            <person name="Boore J.L."/>
        </authorList>
    </citation>
    <scope>NUCLEOTIDE SEQUENCE [LARGE SCALE GENOMIC DNA]</scope>
    <source>
        <strain evidence="1 2">P6497</strain>
    </source>
</reference>
<dbReference type="AlphaFoldDB" id="G5AE94"/>
<evidence type="ECO:0000313" key="2">
    <source>
        <dbReference type="Proteomes" id="UP000002640"/>
    </source>
</evidence>